<sequence length="311" mass="34539">MIPCDFIGIARSQQPIYLKGEAVSNHDELMSNFFAQPDALAYGKIAEELRKENVPSHLVPHKTFSGNRPSLSLLLPSLKAYNIGQKNDGTLSKSVNFAYIIILGHNYYSCNRQFWVITTVSQPIARHLQLEDDSEIHGAHWKLLDKIYQFPKHWHAVVCSHEAQTKGHPGISMANSPGRPALGPPLKDLESPGARTWNFLPKTPCARAWKVQGRGPGISSLGRPARGPGLSRASCRAQSKGHPRNFQGVPRTRPSNISKLLAIYEHRVAVQGFVWGINSFDQWGVKLGKVNVSPRKPYDIVVLPHKLTVVT</sequence>
<dbReference type="InterPro" id="IPR023096">
    <property type="entry name" value="G6P_Isomerase_C"/>
</dbReference>
<evidence type="ECO:0000256" key="4">
    <source>
        <dbReference type="ARBA" id="ARBA00023235"/>
    </source>
</evidence>
<dbReference type="GO" id="GO:0006094">
    <property type="term" value="P:gluconeogenesis"/>
    <property type="evidence" value="ECO:0007669"/>
    <property type="project" value="UniProtKB-KW"/>
</dbReference>
<evidence type="ECO:0000256" key="5">
    <source>
        <dbReference type="ARBA" id="ARBA00031265"/>
    </source>
</evidence>
<dbReference type="Gene3D" id="1.10.1390.10">
    <property type="match status" value="1"/>
</dbReference>
<dbReference type="SUPFAM" id="SSF53697">
    <property type="entry name" value="SIS domain"/>
    <property type="match status" value="2"/>
</dbReference>
<dbReference type="EMBL" id="RXIC02000019">
    <property type="protein sequence ID" value="KAB1224907.1"/>
    <property type="molecule type" value="Genomic_DNA"/>
</dbReference>
<evidence type="ECO:0000313" key="7">
    <source>
        <dbReference type="EMBL" id="KAB1224907.1"/>
    </source>
</evidence>
<dbReference type="AlphaFoldDB" id="A0A6A1WM25"/>
<dbReference type="CDD" id="cd05016">
    <property type="entry name" value="SIS_PGI_2"/>
    <property type="match status" value="1"/>
</dbReference>
<dbReference type="Gene3D" id="3.40.50.10490">
    <property type="entry name" value="Glucose-6-phosphate isomerase like protein, domain 1"/>
    <property type="match status" value="2"/>
</dbReference>
<keyword evidence="2" id="KW-0312">Gluconeogenesis</keyword>
<organism evidence="7 8">
    <name type="scientific">Morella rubra</name>
    <name type="common">Chinese bayberry</name>
    <dbReference type="NCBI Taxonomy" id="262757"/>
    <lineage>
        <taxon>Eukaryota</taxon>
        <taxon>Viridiplantae</taxon>
        <taxon>Streptophyta</taxon>
        <taxon>Embryophyta</taxon>
        <taxon>Tracheophyta</taxon>
        <taxon>Spermatophyta</taxon>
        <taxon>Magnoliopsida</taxon>
        <taxon>eudicotyledons</taxon>
        <taxon>Gunneridae</taxon>
        <taxon>Pentapetalae</taxon>
        <taxon>rosids</taxon>
        <taxon>fabids</taxon>
        <taxon>Fagales</taxon>
        <taxon>Myricaceae</taxon>
        <taxon>Morella</taxon>
    </lineage>
</organism>
<name>A0A6A1WM25_9ROSI</name>
<comment type="caution">
    <text evidence="7">The sequence shown here is derived from an EMBL/GenBank/DDBJ whole genome shotgun (WGS) entry which is preliminary data.</text>
</comment>
<dbReference type="GO" id="GO:0006096">
    <property type="term" value="P:glycolytic process"/>
    <property type="evidence" value="ECO:0007669"/>
    <property type="project" value="UniProtKB-KW"/>
</dbReference>
<dbReference type="InterPro" id="IPR035482">
    <property type="entry name" value="SIS_PGI_2"/>
</dbReference>
<protein>
    <recommendedName>
        <fullName evidence="5">Phosphoglucose isomerase</fullName>
    </recommendedName>
</protein>
<dbReference type="PANTHER" id="PTHR11469">
    <property type="entry name" value="GLUCOSE-6-PHOSPHATE ISOMERASE"/>
    <property type="match status" value="1"/>
</dbReference>
<evidence type="ECO:0000256" key="6">
    <source>
        <dbReference type="SAM" id="MobiDB-lite"/>
    </source>
</evidence>
<dbReference type="GO" id="GO:0005829">
    <property type="term" value="C:cytosol"/>
    <property type="evidence" value="ECO:0007669"/>
    <property type="project" value="TreeGrafter"/>
</dbReference>
<dbReference type="GO" id="GO:0097367">
    <property type="term" value="F:carbohydrate derivative binding"/>
    <property type="evidence" value="ECO:0007669"/>
    <property type="project" value="InterPro"/>
</dbReference>
<keyword evidence="4 7" id="KW-0413">Isomerase</keyword>
<evidence type="ECO:0000256" key="2">
    <source>
        <dbReference type="ARBA" id="ARBA00022432"/>
    </source>
</evidence>
<dbReference type="InterPro" id="IPR046348">
    <property type="entry name" value="SIS_dom_sf"/>
</dbReference>
<reference evidence="7 8" key="1">
    <citation type="journal article" date="2019" name="Plant Biotechnol. J.">
        <title>The red bayberry genome and genetic basis of sex determination.</title>
        <authorList>
            <person name="Jia H.M."/>
            <person name="Jia H.J."/>
            <person name="Cai Q.L."/>
            <person name="Wang Y."/>
            <person name="Zhao H.B."/>
            <person name="Yang W.F."/>
            <person name="Wang G.Y."/>
            <person name="Li Y.H."/>
            <person name="Zhan D.L."/>
            <person name="Shen Y.T."/>
            <person name="Niu Q.F."/>
            <person name="Chang L."/>
            <person name="Qiu J."/>
            <person name="Zhao L."/>
            <person name="Xie H.B."/>
            <person name="Fu W.Y."/>
            <person name="Jin J."/>
            <person name="Li X.W."/>
            <person name="Jiao Y."/>
            <person name="Zhou C.C."/>
            <person name="Tu T."/>
            <person name="Chai C.Y."/>
            <person name="Gao J.L."/>
            <person name="Fan L.J."/>
            <person name="van de Weg E."/>
            <person name="Wang J.Y."/>
            <person name="Gao Z.S."/>
        </authorList>
    </citation>
    <scope>NUCLEOTIDE SEQUENCE [LARGE SCALE GENOMIC DNA]</scope>
    <source>
        <tissue evidence="7">Leaves</tissue>
    </source>
</reference>
<gene>
    <name evidence="7" type="ORF">CJ030_MR1G007276</name>
</gene>
<proteinExistence type="predicted"/>
<comment type="subunit">
    <text evidence="1">Homodimer.</text>
</comment>
<dbReference type="PANTHER" id="PTHR11469:SF1">
    <property type="entry name" value="GLUCOSE-6-PHOSPHATE ISOMERASE"/>
    <property type="match status" value="1"/>
</dbReference>
<dbReference type="PROSITE" id="PS51463">
    <property type="entry name" value="P_GLUCOSE_ISOMERASE_3"/>
    <property type="match status" value="2"/>
</dbReference>
<keyword evidence="8" id="KW-1185">Reference proteome</keyword>
<keyword evidence="3" id="KW-0324">Glycolysis</keyword>
<dbReference type="InterPro" id="IPR001672">
    <property type="entry name" value="G6P_Isomerase"/>
</dbReference>
<evidence type="ECO:0000256" key="1">
    <source>
        <dbReference type="ARBA" id="ARBA00011738"/>
    </source>
</evidence>
<evidence type="ECO:0000256" key="3">
    <source>
        <dbReference type="ARBA" id="ARBA00023152"/>
    </source>
</evidence>
<dbReference type="OrthoDB" id="5831190at2759"/>
<accession>A0A6A1WM25</accession>
<dbReference type="GO" id="GO:0048029">
    <property type="term" value="F:monosaccharide binding"/>
    <property type="evidence" value="ECO:0007669"/>
    <property type="project" value="TreeGrafter"/>
</dbReference>
<dbReference type="GO" id="GO:0051156">
    <property type="term" value="P:glucose 6-phosphate metabolic process"/>
    <property type="evidence" value="ECO:0007669"/>
    <property type="project" value="TreeGrafter"/>
</dbReference>
<evidence type="ECO:0000313" key="8">
    <source>
        <dbReference type="Proteomes" id="UP000516437"/>
    </source>
</evidence>
<dbReference type="GO" id="GO:0004347">
    <property type="term" value="F:glucose-6-phosphate isomerase activity"/>
    <property type="evidence" value="ECO:0007669"/>
    <property type="project" value="InterPro"/>
</dbReference>
<dbReference type="Pfam" id="PF00342">
    <property type="entry name" value="PGI"/>
    <property type="match status" value="2"/>
</dbReference>
<feature type="region of interest" description="Disordered" evidence="6">
    <location>
        <begin position="216"/>
        <end position="246"/>
    </location>
</feature>
<dbReference type="Proteomes" id="UP000516437">
    <property type="component" value="Chromosome 1"/>
</dbReference>